<reference evidence="3" key="1">
    <citation type="journal article" date="2020" name="Stud. Mycol.">
        <title>101 Dothideomycetes genomes: a test case for predicting lifestyles and emergence of pathogens.</title>
        <authorList>
            <person name="Haridas S."/>
            <person name="Albert R."/>
            <person name="Binder M."/>
            <person name="Bloem J."/>
            <person name="Labutti K."/>
            <person name="Salamov A."/>
            <person name="Andreopoulos B."/>
            <person name="Baker S."/>
            <person name="Barry K."/>
            <person name="Bills G."/>
            <person name="Bluhm B."/>
            <person name="Cannon C."/>
            <person name="Castanera R."/>
            <person name="Culley D."/>
            <person name="Daum C."/>
            <person name="Ezra D."/>
            <person name="Gonzalez J."/>
            <person name="Henrissat B."/>
            <person name="Kuo A."/>
            <person name="Liang C."/>
            <person name="Lipzen A."/>
            <person name="Lutzoni F."/>
            <person name="Magnuson J."/>
            <person name="Mondo S."/>
            <person name="Nolan M."/>
            <person name="Ohm R."/>
            <person name="Pangilinan J."/>
            <person name="Park H.-J."/>
            <person name="Ramirez L."/>
            <person name="Alfaro M."/>
            <person name="Sun H."/>
            <person name="Tritt A."/>
            <person name="Yoshinaga Y."/>
            <person name="Zwiers L.-H."/>
            <person name="Turgeon B."/>
            <person name="Goodwin S."/>
            <person name="Spatafora J."/>
            <person name="Crous P."/>
            <person name="Grigoriev I."/>
        </authorList>
    </citation>
    <scope>NUCLEOTIDE SEQUENCE</scope>
    <source>
        <strain evidence="3">CBS 119925</strain>
    </source>
</reference>
<dbReference type="OrthoDB" id="5320938at2759"/>
<feature type="signal peptide" evidence="2">
    <location>
        <begin position="1"/>
        <end position="19"/>
    </location>
</feature>
<accession>A0A6A6V5L5</accession>
<keyword evidence="4" id="KW-1185">Reference proteome</keyword>
<dbReference type="Pfam" id="PF25312">
    <property type="entry name" value="Allergen_Asp_f_4"/>
    <property type="match status" value="1"/>
</dbReference>
<evidence type="ECO:0000313" key="3">
    <source>
        <dbReference type="EMBL" id="KAF2745363.1"/>
    </source>
</evidence>
<dbReference type="PANTHER" id="PTHR42039:SF1">
    <property type="entry name" value="PUTATIVE (AFU_ORTHOLOGUE AFUA_3G02940)-RELATED"/>
    <property type="match status" value="1"/>
</dbReference>
<dbReference type="Proteomes" id="UP000799440">
    <property type="component" value="Unassembled WGS sequence"/>
</dbReference>
<dbReference type="InterPro" id="IPR038903">
    <property type="entry name" value="Allergen_Asp_f_4"/>
</dbReference>
<dbReference type="PANTHER" id="PTHR42039">
    <property type="entry name" value="PUTATIVE (AFU_ORTHOLOGUE AFUA_3G02940)-RELATED"/>
    <property type="match status" value="1"/>
</dbReference>
<sequence>MRYTSALLLGALAAGEAAAHSIRHAGFHGRRHNEAKEAKRQEPDWSTVKYDLTAVKWDEVNWSSVFDLKNKRPSPTAAPSSAPVYQPAEPTPEPEAPEAPEQPQESPKEEEPERPSGGNGGGNGLVDGIVDGIDALCSKKGIQKGKNSKSPNGGIWLGSSDWQAKFTNGGSEDVWLTCWNENGFTGMTLNVNRPEILVKIPVGKTQTVSFAPKKAASCAPIYSNTKLAMFGGFKQTWFEANFGPTDGSFVGTFDVSKNVFMHGDDIEAKGSKCVSDMNTCVYECKDKSAESCEFGYELRNCDAGNGGGQGYDVVMQGVGGGCNMGARSENINVTFRNRG</sequence>
<organism evidence="3 4">
    <name type="scientific">Sporormia fimetaria CBS 119925</name>
    <dbReference type="NCBI Taxonomy" id="1340428"/>
    <lineage>
        <taxon>Eukaryota</taxon>
        <taxon>Fungi</taxon>
        <taxon>Dikarya</taxon>
        <taxon>Ascomycota</taxon>
        <taxon>Pezizomycotina</taxon>
        <taxon>Dothideomycetes</taxon>
        <taxon>Pleosporomycetidae</taxon>
        <taxon>Pleosporales</taxon>
        <taxon>Sporormiaceae</taxon>
        <taxon>Sporormia</taxon>
    </lineage>
</organism>
<evidence type="ECO:0000256" key="2">
    <source>
        <dbReference type="SAM" id="SignalP"/>
    </source>
</evidence>
<keyword evidence="2" id="KW-0732">Signal</keyword>
<evidence type="ECO:0000313" key="4">
    <source>
        <dbReference type="Proteomes" id="UP000799440"/>
    </source>
</evidence>
<proteinExistence type="predicted"/>
<dbReference type="AlphaFoldDB" id="A0A6A6V5L5"/>
<feature type="compositionally biased region" description="Low complexity" evidence="1">
    <location>
        <begin position="73"/>
        <end position="88"/>
    </location>
</feature>
<name>A0A6A6V5L5_9PLEO</name>
<feature type="chain" id="PRO_5025676198" evidence="2">
    <location>
        <begin position="20"/>
        <end position="339"/>
    </location>
</feature>
<dbReference type="GO" id="GO:0005576">
    <property type="term" value="C:extracellular region"/>
    <property type="evidence" value="ECO:0007669"/>
    <property type="project" value="InterPro"/>
</dbReference>
<feature type="region of interest" description="Disordered" evidence="1">
    <location>
        <begin position="69"/>
        <end position="127"/>
    </location>
</feature>
<evidence type="ECO:0000256" key="1">
    <source>
        <dbReference type="SAM" id="MobiDB-lite"/>
    </source>
</evidence>
<protein>
    <submittedName>
        <fullName evidence="3">Uncharacterized protein</fullName>
    </submittedName>
</protein>
<dbReference type="GO" id="GO:0019863">
    <property type="term" value="F:IgE binding"/>
    <property type="evidence" value="ECO:0007669"/>
    <property type="project" value="InterPro"/>
</dbReference>
<dbReference type="EMBL" id="MU006583">
    <property type="protein sequence ID" value="KAF2745363.1"/>
    <property type="molecule type" value="Genomic_DNA"/>
</dbReference>
<gene>
    <name evidence="3" type="ORF">M011DRAFT_406800</name>
</gene>